<keyword evidence="7" id="KW-1185">Reference proteome</keyword>
<evidence type="ECO:0000256" key="4">
    <source>
        <dbReference type="ARBA" id="ARBA00023163"/>
    </source>
</evidence>
<dbReference type="InterPro" id="IPR003313">
    <property type="entry name" value="AraC-bd"/>
</dbReference>
<dbReference type="AlphaFoldDB" id="A0A7W6RG97"/>
<dbReference type="InterPro" id="IPR009057">
    <property type="entry name" value="Homeodomain-like_sf"/>
</dbReference>
<reference evidence="6 7" key="1">
    <citation type="submission" date="2020-08" db="EMBL/GenBank/DDBJ databases">
        <title>Genome sequencing of Purple Non-Sulfur Bacteria from various extreme environments.</title>
        <authorList>
            <person name="Mayer M."/>
        </authorList>
    </citation>
    <scope>NUCLEOTIDE SEQUENCE [LARGE SCALE GENOMIC DNA]</scope>
    <source>
        <strain evidence="6 7">JA131</strain>
    </source>
</reference>
<proteinExistence type="predicted"/>
<dbReference type="GO" id="GO:0043565">
    <property type="term" value="F:sequence-specific DNA binding"/>
    <property type="evidence" value="ECO:0007669"/>
    <property type="project" value="InterPro"/>
</dbReference>
<dbReference type="Proteomes" id="UP000554286">
    <property type="component" value="Unassembled WGS sequence"/>
</dbReference>
<dbReference type="InterPro" id="IPR014710">
    <property type="entry name" value="RmlC-like_jellyroll"/>
</dbReference>
<sequence>MPDGDRLSAIERAESPVLLLPNRLPKGLRGVPHHHGRGQFIYPSKGRFRVHAAHQIWAGSPQQAMWIPPGVVHCVDALDDLDVHNVYVQTTEIEGLPETCKVLNVTPLMRELLMYGRTLSGEAWRRDENIRILLVITDLIRLADDLTSIHLPTSDDRRLSPILTLLMDQPDDNRGLEDWAAVTNTSARTLARLFVQHTGLTFGQWRQRLRIMEALTRLGDGQSVLAVSLDLGYSSQSAFTTMFRKVVGRPPSDFCRK</sequence>
<evidence type="ECO:0000259" key="5">
    <source>
        <dbReference type="PROSITE" id="PS01124"/>
    </source>
</evidence>
<gene>
    <name evidence="6" type="ORF">GGD89_003684</name>
</gene>
<dbReference type="Gene3D" id="2.60.120.10">
    <property type="entry name" value="Jelly Rolls"/>
    <property type="match status" value="1"/>
</dbReference>
<organism evidence="6 7">
    <name type="scientific">Roseospira visakhapatnamensis</name>
    <dbReference type="NCBI Taxonomy" id="390880"/>
    <lineage>
        <taxon>Bacteria</taxon>
        <taxon>Pseudomonadati</taxon>
        <taxon>Pseudomonadota</taxon>
        <taxon>Alphaproteobacteria</taxon>
        <taxon>Rhodospirillales</taxon>
        <taxon>Rhodospirillaceae</taxon>
        <taxon>Roseospira</taxon>
    </lineage>
</organism>
<dbReference type="CDD" id="cd06124">
    <property type="entry name" value="cupin_NimR-like_N"/>
    <property type="match status" value="1"/>
</dbReference>
<keyword evidence="4" id="KW-0804">Transcription</keyword>
<dbReference type="EMBL" id="JACIGK010000044">
    <property type="protein sequence ID" value="MBB4268030.1"/>
    <property type="molecule type" value="Genomic_DNA"/>
</dbReference>
<evidence type="ECO:0000313" key="7">
    <source>
        <dbReference type="Proteomes" id="UP000554286"/>
    </source>
</evidence>
<dbReference type="RefSeq" id="WP_184048478.1">
    <property type="nucleotide sequence ID" value="NZ_JACIGK010000044.1"/>
</dbReference>
<keyword evidence="2" id="KW-0805">Transcription regulation</keyword>
<dbReference type="SMART" id="SM00342">
    <property type="entry name" value="HTH_ARAC"/>
    <property type="match status" value="1"/>
</dbReference>
<dbReference type="PANTHER" id="PTHR11019:SF190">
    <property type="entry name" value="ARAC-FAMILY REGULATORY PROTEIN"/>
    <property type="match status" value="1"/>
</dbReference>
<dbReference type="Gene3D" id="1.10.10.60">
    <property type="entry name" value="Homeodomain-like"/>
    <property type="match status" value="1"/>
</dbReference>
<dbReference type="PROSITE" id="PS01124">
    <property type="entry name" value="HTH_ARAC_FAMILY_2"/>
    <property type="match status" value="1"/>
</dbReference>
<evidence type="ECO:0000256" key="3">
    <source>
        <dbReference type="ARBA" id="ARBA00023125"/>
    </source>
</evidence>
<dbReference type="FunFam" id="1.10.10.60:FF:000132">
    <property type="entry name" value="AraC family transcriptional regulator"/>
    <property type="match status" value="1"/>
</dbReference>
<keyword evidence="1" id="KW-0678">Repressor</keyword>
<comment type="caution">
    <text evidence="6">The sequence shown here is derived from an EMBL/GenBank/DDBJ whole genome shotgun (WGS) entry which is preliminary data.</text>
</comment>
<dbReference type="InterPro" id="IPR018060">
    <property type="entry name" value="HTH_AraC"/>
</dbReference>
<dbReference type="PANTHER" id="PTHR11019">
    <property type="entry name" value="HTH-TYPE TRANSCRIPTIONAL REGULATOR NIMR"/>
    <property type="match status" value="1"/>
</dbReference>
<dbReference type="PROSITE" id="PS00041">
    <property type="entry name" value="HTH_ARAC_FAMILY_1"/>
    <property type="match status" value="1"/>
</dbReference>
<dbReference type="InterPro" id="IPR018062">
    <property type="entry name" value="HTH_AraC-typ_CS"/>
</dbReference>
<dbReference type="InterPro" id="IPR011051">
    <property type="entry name" value="RmlC_Cupin_sf"/>
</dbReference>
<evidence type="ECO:0000256" key="2">
    <source>
        <dbReference type="ARBA" id="ARBA00023015"/>
    </source>
</evidence>
<protein>
    <submittedName>
        <fullName evidence="6">AraC-like DNA-binding protein</fullName>
    </submittedName>
</protein>
<keyword evidence="3 6" id="KW-0238">DNA-binding</keyword>
<dbReference type="Pfam" id="PF02311">
    <property type="entry name" value="AraC_binding"/>
    <property type="match status" value="1"/>
</dbReference>
<evidence type="ECO:0000256" key="1">
    <source>
        <dbReference type="ARBA" id="ARBA00022491"/>
    </source>
</evidence>
<dbReference type="Pfam" id="PF12833">
    <property type="entry name" value="HTH_18"/>
    <property type="match status" value="1"/>
</dbReference>
<accession>A0A7W6RG97</accession>
<dbReference type="GO" id="GO:0003700">
    <property type="term" value="F:DNA-binding transcription factor activity"/>
    <property type="evidence" value="ECO:0007669"/>
    <property type="project" value="InterPro"/>
</dbReference>
<feature type="domain" description="HTH araC/xylS-type" evidence="5">
    <location>
        <begin position="160"/>
        <end position="257"/>
    </location>
</feature>
<dbReference type="SUPFAM" id="SSF51182">
    <property type="entry name" value="RmlC-like cupins"/>
    <property type="match status" value="1"/>
</dbReference>
<evidence type="ECO:0000313" key="6">
    <source>
        <dbReference type="EMBL" id="MBB4268030.1"/>
    </source>
</evidence>
<dbReference type="SUPFAM" id="SSF46689">
    <property type="entry name" value="Homeodomain-like"/>
    <property type="match status" value="1"/>
</dbReference>
<name>A0A7W6RG97_9PROT</name>